<dbReference type="InterPro" id="IPR050879">
    <property type="entry name" value="Acyltransferase_3"/>
</dbReference>
<evidence type="ECO:0000313" key="4">
    <source>
        <dbReference type="Proteomes" id="UP000199029"/>
    </source>
</evidence>
<keyword evidence="3" id="KW-0012">Acyltransferase</keyword>
<feature type="transmembrane region" description="Helical" evidence="1">
    <location>
        <begin position="154"/>
        <end position="171"/>
    </location>
</feature>
<feature type="transmembrane region" description="Helical" evidence="1">
    <location>
        <begin position="215"/>
        <end position="233"/>
    </location>
</feature>
<name>A0A1I5T4C0_HYMAR</name>
<dbReference type="AlphaFoldDB" id="A0A1I5T4C0"/>
<dbReference type="OrthoDB" id="9796461at2"/>
<evidence type="ECO:0000313" key="3">
    <source>
        <dbReference type="EMBL" id="SFP77507.1"/>
    </source>
</evidence>
<keyword evidence="1" id="KW-1133">Transmembrane helix</keyword>
<gene>
    <name evidence="3" type="ORF">SAMN04515668_0301</name>
</gene>
<dbReference type="GO" id="GO:0016787">
    <property type="term" value="F:hydrolase activity"/>
    <property type="evidence" value="ECO:0007669"/>
    <property type="project" value="UniProtKB-KW"/>
</dbReference>
<dbReference type="PANTHER" id="PTHR23028:SF53">
    <property type="entry name" value="ACYL_TRANSF_3 DOMAIN-CONTAINING PROTEIN"/>
    <property type="match status" value="1"/>
</dbReference>
<keyword evidence="3" id="KW-0378">Hydrolase</keyword>
<evidence type="ECO:0000256" key="1">
    <source>
        <dbReference type="SAM" id="Phobius"/>
    </source>
</evidence>
<evidence type="ECO:0000259" key="2">
    <source>
        <dbReference type="Pfam" id="PF01757"/>
    </source>
</evidence>
<feature type="domain" description="Acyltransferase 3" evidence="2">
    <location>
        <begin position="5"/>
        <end position="335"/>
    </location>
</feature>
<keyword evidence="4" id="KW-1185">Reference proteome</keyword>
<accession>A0A1I5T4C0</accession>
<dbReference type="RefSeq" id="WP_092668255.1">
    <property type="nucleotide sequence ID" value="NZ_FOXS01000001.1"/>
</dbReference>
<feature type="transmembrane region" description="Helical" evidence="1">
    <location>
        <begin position="278"/>
        <end position="301"/>
    </location>
</feature>
<sequence>MRYIVQLDALRGVAILFVLCNHTLPHDHLLFKFSERVSGPDVFFTLSGFLITALLLKDRRAVAQQRITTAGVFKNFFLKRALRLYPAYFLVLAADRVLTGNSTFSYVPYLTFTSNWVIAAQQAWGPLPPLWTLAVEQQFYLFWPVVVLLLPKKWVPYAITLCVGVGLYSQYVLPLPPIGLSHVLPHACLDALGLGALLAWVVVEKPQHFALVYRVLGGLALVSGLLMLGLSLWEWPFILQQRTLTALVVVWLIGYFVARGDQPGGVVNAVFTYKPLLLIGQISYGLYLYHTTVLSTAWPWFERLHRHLPFYQSIAYSNPLLLAESLVLLFALAWCSWKFLERPLTGLSKHLVRKKTPVGLDSSPPALIETLGEATPSTLHPVRS</sequence>
<dbReference type="GO" id="GO:0016747">
    <property type="term" value="F:acyltransferase activity, transferring groups other than amino-acyl groups"/>
    <property type="evidence" value="ECO:0007669"/>
    <property type="project" value="InterPro"/>
</dbReference>
<feature type="transmembrane region" description="Helical" evidence="1">
    <location>
        <begin position="239"/>
        <end position="258"/>
    </location>
</feature>
<protein>
    <submittedName>
        <fullName evidence="3">Peptidoglycan/LPS O-acetylase OafA/YrhL, contains acyltransferase and SGNH-hydrolase domains</fullName>
    </submittedName>
</protein>
<dbReference type="PANTHER" id="PTHR23028">
    <property type="entry name" value="ACETYLTRANSFERASE"/>
    <property type="match status" value="1"/>
</dbReference>
<dbReference type="InterPro" id="IPR002656">
    <property type="entry name" value="Acyl_transf_3_dom"/>
</dbReference>
<proteinExistence type="predicted"/>
<organism evidence="3 4">
    <name type="scientific">Hymenobacter arizonensis</name>
    <name type="common">Siccationidurans arizonensis</name>
    <dbReference type="NCBI Taxonomy" id="1227077"/>
    <lineage>
        <taxon>Bacteria</taxon>
        <taxon>Pseudomonadati</taxon>
        <taxon>Bacteroidota</taxon>
        <taxon>Cytophagia</taxon>
        <taxon>Cytophagales</taxon>
        <taxon>Hymenobacteraceae</taxon>
        <taxon>Hymenobacter</taxon>
    </lineage>
</organism>
<feature type="transmembrane region" description="Helical" evidence="1">
    <location>
        <begin position="37"/>
        <end position="56"/>
    </location>
</feature>
<dbReference type="Pfam" id="PF01757">
    <property type="entry name" value="Acyl_transf_3"/>
    <property type="match status" value="1"/>
</dbReference>
<feature type="transmembrane region" description="Helical" evidence="1">
    <location>
        <begin position="321"/>
        <end position="340"/>
    </location>
</feature>
<reference evidence="4" key="1">
    <citation type="submission" date="2016-10" db="EMBL/GenBank/DDBJ databases">
        <authorList>
            <person name="Varghese N."/>
            <person name="Submissions S."/>
        </authorList>
    </citation>
    <scope>NUCLEOTIDE SEQUENCE [LARGE SCALE GENOMIC DNA]</scope>
    <source>
        <strain evidence="4">OR362-8,ATCC BAA-1266,JCM 13504</strain>
    </source>
</reference>
<keyword evidence="1" id="KW-0472">Membrane</keyword>
<dbReference type="GO" id="GO:0009103">
    <property type="term" value="P:lipopolysaccharide biosynthetic process"/>
    <property type="evidence" value="ECO:0007669"/>
    <property type="project" value="TreeGrafter"/>
</dbReference>
<dbReference type="Proteomes" id="UP000199029">
    <property type="component" value="Unassembled WGS sequence"/>
</dbReference>
<dbReference type="GO" id="GO:0016020">
    <property type="term" value="C:membrane"/>
    <property type="evidence" value="ECO:0007669"/>
    <property type="project" value="TreeGrafter"/>
</dbReference>
<keyword evidence="3" id="KW-0808">Transferase</keyword>
<dbReference type="STRING" id="1227077.SAMN04515668_0301"/>
<keyword evidence="1" id="KW-0812">Transmembrane</keyword>
<feature type="transmembrane region" description="Helical" evidence="1">
    <location>
        <begin position="183"/>
        <end position="203"/>
    </location>
</feature>
<dbReference type="EMBL" id="FOXS01000001">
    <property type="protein sequence ID" value="SFP77507.1"/>
    <property type="molecule type" value="Genomic_DNA"/>
</dbReference>